<organism evidence="3 4">
    <name type="scientific">Staphylococcus haemolyticus</name>
    <dbReference type="NCBI Taxonomy" id="1283"/>
    <lineage>
        <taxon>Bacteria</taxon>
        <taxon>Bacillati</taxon>
        <taxon>Bacillota</taxon>
        <taxon>Bacilli</taxon>
        <taxon>Bacillales</taxon>
        <taxon>Staphylococcaceae</taxon>
        <taxon>Staphylococcus</taxon>
    </lineage>
</organism>
<name>A0ABU3IF86_STAHA</name>
<dbReference type="PROSITE" id="PS51257">
    <property type="entry name" value="PROKAR_LIPOPROTEIN"/>
    <property type="match status" value="1"/>
</dbReference>
<accession>A0ABU3IF86</accession>
<sequence>MKKFLFLIFASLLVLGACGQDEDNSNKDDNKKSESKSDKKSNDPKKDKKLENKDKSNKNTNDDKQQASSDDSNNDVANNESESTSKNDNEKTQSDNGNERPQGKQATQQQQQNTGNQQANNNQQQSSNQQSQNNNNYMTQDEINEWNKNKPTTHNESQMGYGRAEYEEARKASAQVWDDPNAHVGGPIWVGKNEGYDSWAKRQQEVQNTPAQ</sequence>
<dbReference type="EMBL" id="JAVSOO010000007">
    <property type="protein sequence ID" value="MDT4286229.1"/>
    <property type="molecule type" value="Genomic_DNA"/>
</dbReference>
<feature type="compositionally biased region" description="Polar residues" evidence="1">
    <location>
        <begin position="149"/>
        <end position="158"/>
    </location>
</feature>
<evidence type="ECO:0000313" key="3">
    <source>
        <dbReference type="EMBL" id="MDT4286229.1"/>
    </source>
</evidence>
<feature type="compositionally biased region" description="Low complexity" evidence="1">
    <location>
        <begin position="103"/>
        <end position="136"/>
    </location>
</feature>
<feature type="signal peptide" evidence="2">
    <location>
        <begin position="1"/>
        <end position="19"/>
    </location>
</feature>
<reference evidence="3 4" key="1">
    <citation type="submission" date="2023-08" db="EMBL/GenBank/DDBJ databases">
        <title>Genomic surveillance of Staphylococcus haemolyticus neonatal outbreak in southern France.</title>
        <authorList>
            <person name="Magnan C."/>
            <person name="Morsli M."/>
            <person name="Thiery B."/>
            <person name="Salipante F."/>
            <person name="Attar J."/>
            <person name="Massimo D.M."/>
            <person name="Ory J."/>
            <person name="Pantel A."/>
            <person name="Lavigne J.-P."/>
        </authorList>
    </citation>
    <scope>NUCLEOTIDE SEQUENCE [LARGE SCALE GENOMIC DNA]</scope>
    <source>
        <strain evidence="3 4">NSH026</strain>
    </source>
</reference>
<gene>
    <name evidence="3" type="ORF">RO950_04260</name>
</gene>
<feature type="region of interest" description="Disordered" evidence="1">
    <location>
        <begin position="16"/>
        <end position="182"/>
    </location>
</feature>
<evidence type="ECO:0000313" key="4">
    <source>
        <dbReference type="Proteomes" id="UP001269271"/>
    </source>
</evidence>
<dbReference type="Proteomes" id="UP001269271">
    <property type="component" value="Unassembled WGS sequence"/>
</dbReference>
<protein>
    <recommendedName>
        <fullName evidence="5">Lipoprotein</fullName>
    </recommendedName>
</protein>
<dbReference type="RefSeq" id="WP_218084759.1">
    <property type="nucleotide sequence ID" value="NZ_CAJUXL010000037.1"/>
</dbReference>
<feature type="compositionally biased region" description="Basic and acidic residues" evidence="1">
    <location>
        <begin position="24"/>
        <end position="65"/>
    </location>
</feature>
<feature type="compositionally biased region" description="Low complexity" evidence="1">
    <location>
        <begin position="66"/>
        <end position="82"/>
    </location>
</feature>
<feature type="chain" id="PRO_5046079111" description="Lipoprotein" evidence="2">
    <location>
        <begin position="20"/>
        <end position="212"/>
    </location>
</feature>
<keyword evidence="4" id="KW-1185">Reference proteome</keyword>
<feature type="compositionally biased region" description="Basic and acidic residues" evidence="1">
    <location>
        <begin position="83"/>
        <end position="102"/>
    </location>
</feature>
<comment type="caution">
    <text evidence="3">The sequence shown here is derived from an EMBL/GenBank/DDBJ whole genome shotgun (WGS) entry which is preliminary data.</text>
</comment>
<evidence type="ECO:0000256" key="2">
    <source>
        <dbReference type="SAM" id="SignalP"/>
    </source>
</evidence>
<evidence type="ECO:0000256" key="1">
    <source>
        <dbReference type="SAM" id="MobiDB-lite"/>
    </source>
</evidence>
<keyword evidence="2" id="KW-0732">Signal</keyword>
<evidence type="ECO:0008006" key="5">
    <source>
        <dbReference type="Google" id="ProtNLM"/>
    </source>
</evidence>
<proteinExistence type="predicted"/>